<dbReference type="PANTHER" id="PTHR47619:SF1">
    <property type="entry name" value="EXODEOXYRIBONUCLEASE WALJ"/>
    <property type="match status" value="1"/>
</dbReference>
<evidence type="ECO:0000313" key="2">
    <source>
        <dbReference type="EMBL" id="MDQ0275143.1"/>
    </source>
</evidence>
<dbReference type="SMART" id="SM00849">
    <property type="entry name" value="Lactamase_B"/>
    <property type="match status" value="1"/>
</dbReference>
<evidence type="ECO:0000259" key="1">
    <source>
        <dbReference type="SMART" id="SM00849"/>
    </source>
</evidence>
<protein>
    <submittedName>
        <fullName evidence="2">Phosphoribosyl 1,2-cyclic phosphodiesterase</fullName>
    </submittedName>
</protein>
<gene>
    <name evidence="2" type="ORF">J2S72_001167</name>
</gene>
<organism evidence="2 3">
    <name type="scientific">Peptoniphilus koenoeneniae</name>
    <dbReference type="NCBI Taxonomy" id="507751"/>
    <lineage>
        <taxon>Bacteria</taxon>
        <taxon>Bacillati</taxon>
        <taxon>Bacillota</taxon>
        <taxon>Tissierellia</taxon>
        <taxon>Tissierellales</taxon>
        <taxon>Peptoniphilaceae</taxon>
        <taxon>Peptoniphilus</taxon>
    </lineage>
</organism>
<reference evidence="2 3" key="1">
    <citation type="submission" date="2023-07" db="EMBL/GenBank/DDBJ databases">
        <title>Genomic Encyclopedia of Type Strains, Phase IV (KMG-IV): sequencing the most valuable type-strain genomes for metagenomic binning, comparative biology and taxonomic classification.</title>
        <authorList>
            <person name="Goeker M."/>
        </authorList>
    </citation>
    <scope>NUCLEOTIDE SEQUENCE [LARGE SCALE GENOMIC DNA]</scope>
    <source>
        <strain evidence="2 3">DSM 22616</strain>
    </source>
</reference>
<keyword evidence="3" id="KW-1185">Reference proteome</keyword>
<dbReference type="PANTHER" id="PTHR47619">
    <property type="entry name" value="METALLO-HYDROLASE YYCJ-RELATED"/>
    <property type="match status" value="1"/>
</dbReference>
<evidence type="ECO:0000313" key="3">
    <source>
        <dbReference type="Proteomes" id="UP001236559"/>
    </source>
</evidence>
<dbReference type="InterPro" id="IPR036866">
    <property type="entry name" value="RibonucZ/Hydroxyglut_hydro"/>
</dbReference>
<dbReference type="InterPro" id="IPR052533">
    <property type="entry name" value="WalJ/YycJ-like"/>
</dbReference>
<sequence>MRFCSLSSGSDGNCQYIEHKNTKILIDAGHSGKRIKELLSLIDINIEDIDAVFVTHEHMDHCKGVGVISRRHNIKVFANENTFKGMSPFVKKISLENAFQFNNGKAFQFKDLFIEPMPIFHDCLGGTSFIIHGGKEKICIITDTGWISASMMEKAQGSDLFYLEANHDLDMLIGGTYTWAQKQRIMSNEGHLSNENAGKVLSKLLRRKKEKILLAHLSLENNTPERAKKTVKDLLLGKNLQEGRDYFLEAAPRYLPSNVYEWRKDEDTFNK</sequence>
<dbReference type="SUPFAM" id="SSF56281">
    <property type="entry name" value="Metallo-hydrolase/oxidoreductase"/>
    <property type="match status" value="1"/>
</dbReference>
<dbReference type="EMBL" id="JAUSTN010000005">
    <property type="protein sequence ID" value="MDQ0275143.1"/>
    <property type="molecule type" value="Genomic_DNA"/>
</dbReference>
<name>A0ABU0AV38_9FIRM</name>
<dbReference type="Proteomes" id="UP001236559">
    <property type="component" value="Unassembled WGS sequence"/>
</dbReference>
<dbReference type="InterPro" id="IPR001279">
    <property type="entry name" value="Metallo-B-lactamas"/>
</dbReference>
<dbReference type="Gene3D" id="3.60.15.10">
    <property type="entry name" value="Ribonuclease Z/Hydroxyacylglutathione hydrolase-like"/>
    <property type="match status" value="1"/>
</dbReference>
<accession>A0ABU0AV38</accession>
<feature type="domain" description="Metallo-beta-lactamase" evidence="1">
    <location>
        <begin position="11"/>
        <end position="177"/>
    </location>
</feature>
<proteinExistence type="predicted"/>
<dbReference type="RefSeq" id="WP_307495159.1">
    <property type="nucleotide sequence ID" value="NZ_JAUSTN010000005.1"/>
</dbReference>
<dbReference type="Pfam" id="PF12706">
    <property type="entry name" value="Lactamase_B_2"/>
    <property type="match status" value="1"/>
</dbReference>
<comment type="caution">
    <text evidence="2">The sequence shown here is derived from an EMBL/GenBank/DDBJ whole genome shotgun (WGS) entry which is preliminary data.</text>
</comment>